<dbReference type="VEuPathDB" id="FungiDB:sr15209"/>
<keyword evidence="5" id="KW-1185">Reference proteome</keyword>
<dbReference type="GO" id="GO:0003677">
    <property type="term" value="F:DNA binding"/>
    <property type="evidence" value="ECO:0007669"/>
    <property type="project" value="UniProtKB-KW"/>
</dbReference>
<dbReference type="HOGENOM" id="CLU_013929_21_0_1"/>
<dbReference type="OrthoDB" id="2556734at2759"/>
<dbReference type="InterPro" id="IPR006600">
    <property type="entry name" value="HTH_CenpB_DNA-bd_dom"/>
</dbReference>
<dbReference type="eggNOG" id="KOG3105">
    <property type="taxonomic scope" value="Eukaryota"/>
</dbReference>
<proteinExistence type="predicted"/>
<accession>E6ZPI1</accession>
<dbReference type="InterPro" id="IPR050863">
    <property type="entry name" value="CenT-Element_Derived"/>
</dbReference>
<protein>
    <submittedName>
        <fullName evidence="4">Related to transposase</fullName>
    </submittedName>
</protein>
<dbReference type="Proteomes" id="UP000008867">
    <property type="component" value="Chromosome 14"/>
</dbReference>
<sequence>MLYDRSKGVQAKKDAQTNQQALSLAAESILVDHIRRCSATGFLLNPADVRDFASMLKESKAASSATEKISVSWMQSFLLRHPELKSTWSRCLENTRVRGTDEQTIQEWFSRFQEIITEYRISSKNIFNMDETGFVFGLGGSQHVIVPGGDPAGRFKAQPGNRQNTTVIEAISSGGQVLPPLIIMNGKLHTISEQRRMENIPATWQFSKGPSGWTDNELAILWAENVFDANMKLSTPSEWRLLIIDGHASHTSSRFIDALWKRHILPVCLPAHATHVMQPLDVSIFGPITVAYWCLVTELAPHVAATGIDKAQFGTLYAQAQAKTLTLAAAKKAFQDTRLTNHLVPEKVLSQLAGSTTAGRQSSPSKPPASTQTLLPRTPDALNTALTAVHNAQDARDLRQLKHPILEAFQAAQMEKAAAQAEVVVLWAQLEKNTAVSRKAGRQKGPGDQMILSKDRMISREYAGSMLS</sequence>
<gene>
    <name evidence="4" type="ORF">sr15209</name>
</gene>
<dbReference type="PANTHER" id="PTHR19303:SF74">
    <property type="entry name" value="POGO TRANSPOSABLE ELEMENT WITH KRAB DOMAIN"/>
    <property type="match status" value="1"/>
</dbReference>
<dbReference type="AlphaFoldDB" id="E6ZPI1"/>
<evidence type="ECO:0000256" key="1">
    <source>
        <dbReference type="ARBA" id="ARBA00023125"/>
    </source>
</evidence>
<feature type="region of interest" description="Disordered" evidence="2">
    <location>
        <begin position="354"/>
        <end position="376"/>
    </location>
</feature>
<dbReference type="PROSITE" id="PS51253">
    <property type="entry name" value="HTH_CENPB"/>
    <property type="match status" value="1"/>
</dbReference>
<evidence type="ECO:0000313" key="5">
    <source>
        <dbReference type="Proteomes" id="UP000008867"/>
    </source>
</evidence>
<dbReference type="GO" id="GO:0005634">
    <property type="term" value="C:nucleus"/>
    <property type="evidence" value="ECO:0007669"/>
    <property type="project" value="TreeGrafter"/>
</dbReference>
<organism evidence="4 5">
    <name type="scientific">Sporisorium reilianum (strain SRZ2)</name>
    <name type="common">Maize head smut fungus</name>
    <dbReference type="NCBI Taxonomy" id="999809"/>
    <lineage>
        <taxon>Eukaryota</taxon>
        <taxon>Fungi</taxon>
        <taxon>Dikarya</taxon>
        <taxon>Basidiomycota</taxon>
        <taxon>Ustilaginomycotina</taxon>
        <taxon>Ustilaginomycetes</taxon>
        <taxon>Ustilaginales</taxon>
        <taxon>Ustilaginaceae</taxon>
        <taxon>Sporisorium</taxon>
    </lineage>
</organism>
<evidence type="ECO:0000313" key="4">
    <source>
        <dbReference type="EMBL" id="CBQ69138.1"/>
    </source>
</evidence>
<evidence type="ECO:0000256" key="2">
    <source>
        <dbReference type="SAM" id="MobiDB-lite"/>
    </source>
</evidence>
<dbReference type="PANTHER" id="PTHR19303">
    <property type="entry name" value="TRANSPOSON"/>
    <property type="match status" value="1"/>
</dbReference>
<evidence type="ECO:0000259" key="3">
    <source>
        <dbReference type="PROSITE" id="PS51253"/>
    </source>
</evidence>
<reference evidence="4 5" key="1">
    <citation type="journal article" date="2010" name="Science">
        <title>Pathogenicity determinants in smut fungi revealed by genome comparison.</title>
        <authorList>
            <person name="Schirawski J."/>
            <person name="Mannhaupt G."/>
            <person name="Muench K."/>
            <person name="Brefort T."/>
            <person name="Schipper K."/>
            <person name="Doehlemann G."/>
            <person name="Di Stasio M."/>
            <person name="Roessel N."/>
            <person name="Mendoza-Mendoza A."/>
            <person name="Pester D."/>
            <person name="Mueller O."/>
            <person name="Winterberg B."/>
            <person name="Meyer E."/>
            <person name="Ghareeb H."/>
            <person name="Wollenberg T."/>
            <person name="Muensterkoetter M."/>
            <person name="Wong P."/>
            <person name="Walter M."/>
            <person name="Stukenbrock E."/>
            <person name="Gueldener U."/>
            <person name="Kahmann R."/>
        </authorList>
    </citation>
    <scope>NUCLEOTIDE SEQUENCE [LARGE SCALE GENOMIC DNA]</scope>
    <source>
        <strain evidence="5">SRZ2</strain>
    </source>
</reference>
<name>E6ZPI1_SPORE</name>
<feature type="compositionally biased region" description="Polar residues" evidence="2">
    <location>
        <begin position="354"/>
        <end position="375"/>
    </location>
</feature>
<dbReference type="Pfam" id="PF03184">
    <property type="entry name" value="DDE_1"/>
    <property type="match status" value="1"/>
</dbReference>
<dbReference type="InterPro" id="IPR004875">
    <property type="entry name" value="DDE_SF_endonuclease_dom"/>
</dbReference>
<keyword evidence="1" id="KW-0238">DNA-binding</keyword>
<dbReference type="EMBL" id="FQ311435">
    <property type="protein sequence ID" value="CBQ69138.1"/>
    <property type="molecule type" value="Genomic_DNA"/>
</dbReference>
<feature type="domain" description="HTH CENPB-type" evidence="3">
    <location>
        <begin position="14"/>
        <end position="87"/>
    </location>
</feature>